<sequence length="260" mass="27001">MTNINMKKVIPAVLSISMVFAPLSAFAGTEDYGHIGAASDSDFTLEEMLKYAIEDEYLAKAEYEKIMSQFDVTRPFSNIMKAETQHISALLPLFEKYGVTVPDNTASEHLVIPKTLAEIYSIGVEAEVANIAMYEKFLADPNLPEDVKAVFTALMKGSENHLKAFERGDERASSGVATGAAQARNGSGFKGGNGVNGDSEARRGSGNANGVSDGTASGTGAGMGAGVGAGAAGSQKGNGFRATGVRNGLGSGLQDGSCLE</sequence>
<dbReference type="RefSeq" id="WP_170829495.1">
    <property type="nucleotide sequence ID" value="NZ_FMWL01000025.1"/>
</dbReference>
<dbReference type="CDD" id="cd01048">
    <property type="entry name" value="Ferritin_like_AB2"/>
    <property type="match status" value="1"/>
</dbReference>
<keyword evidence="5" id="KW-1185">Reference proteome</keyword>
<dbReference type="InterPro" id="IPR019243">
    <property type="entry name" value="DUF2202"/>
</dbReference>
<evidence type="ECO:0000256" key="1">
    <source>
        <dbReference type="SAM" id="MobiDB-lite"/>
    </source>
</evidence>
<evidence type="ECO:0000313" key="5">
    <source>
        <dbReference type="Proteomes" id="UP000199208"/>
    </source>
</evidence>
<evidence type="ECO:0000313" key="4">
    <source>
        <dbReference type="EMBL" id="SCZ81849.1"/>
    </source>
</evidence>
<dbReference type="EMBL" id="FMWL01000025">
    <property type="protein sequence ID" value="SCZ81849.1"/>
    <property type="molecule type" value="Genomic_DNA"/>
</dbReference>
<evidence type="ECO:0000256" key="2">
    <source>
        <dbReference type="SAM" id="SignalP"/>
    </source>
</evidence>
<dbReference type="AlphaFoldDB" id="A0A1G5S8B7"/>
<feature type="chain" id="PRO_5011517232" description="DUF2202 domain-containing protein" evidence="2">
    <location>
        <begin position="28"/>
        <end position="260"/>
    </location>
</feature>
<protein>
    <recommendedName>
        <fullName evidence="3">DUF2202 domain-containing protein</fullName>
    </recommendedName>
</protein>
<name>A0A1G5S8B7_9FIRM</name>
<dbReference type="Gene3D" id="1.20.1260.10">
    <property type="match status" value="1"/>
</dbReference>
<dbReference type="STRING" id="1120920.SAMN03080599_03094"/>
<accession>A0A1G5S8B7</accession>
<proteinExistence type="predicted"/>
<dbReference type="InterPro" id="IPR012347">
    <property type="entry name" value="Ferritin-like"/>
</dbReference>
<keyword evidence="2" id="KW-0732">Signal</keyword>
<dbReference type="SUPFAM" id="SSF47240">
    <property type="entry name" value="Ferritin-like"/>
    <property type="match status" value="1"/>
</dbReference>
<reference evidence="4 5" key="1">
    <citation type="submission" date="2016-10" db="EMBL/GenBank/DDBJ databases">
        <authorList>
            <person name="de Groot N.N."/>
        </authorList>
    </citation>
    <scope>NUCLEOTIDE SEQUENCE [LARGE SCALE GENOMIC DNA]</scope>
    <source>
        <strain evidence="4 5">DSM 2784</strain>
    </source>
</reference>
<feature type="region of interest" description="Disordered" evidence="1">
    <location>
        <begin position="168"/>
        <end position="215"/>
    </location>
</feature>
<dbReference type="Proteomes" id="UP000199208">
    <property type="component" value="Unassembled WGS sequence"/>
</dbReference>
<feature type="domain" description="DUF2202" evidence="3">
    <location>
        <begin position="48"/>
        <end position="170"/>
    </location>
</feature>
<organism evidence="4 5">
    <name type="scientific">Acidaminobacter hydrogenoformans DSM 2784</name>
    <dbReference type="NCBI Taxonomy" id="1120920"/>
    <lineage>
        <taxon>Bacteria</taxon>
        <taxon>Bacillati</taxon>
        <taxon>Bacillota</taxon>
        <taxon>Clostridia</taxon>
        <taxon>Peptostreptococcales</taxon>
        <taxon>Acidaminobacteraceae</taxon>
        <taxon>Acidaminobacter</taxon>
    </lineage>
</organism>
<feature type="signal peptide" evidence="2">
    <location>
        <begin position="1"/>
        <end position="27"/>
    </location>
</feature>
<gene>
    <name evidence="4" type="ORF">SAMN03080599_03094</name>
</gene>
<dbReference type="InterPro" id="IPR009078">
    <property type="entry name" value="Ferritin-like_SF"/>
</dbReference>
<evidence type="ECO:0000259" key="3">
    <source>
        <dbReference type="Pfam" id="PF09968"/>
    </source>
</evidence>
<dbReference type="Pfam" id="PF09968">
    <property type="entry name" value="DUF2202"/>
    <property type="match status" value="1"/>
</dbReference>